<keyword evidence="2" id="KW-1185">Reference proteome</keyword>
<organism evidence="1 2">
    <name type="scientific">Trifolium medium</name>
    <dbReference type="NCBI Taxonomy" id="97028"/>
    <lineage>
        <taxon>Eukaryota</taxon>
        <taxon>Viridiplantae</taxon>
        <taxon>Streptophyta</taxon>
        <taxon>Embryophyta</taxon>
        <taxon>Tracheophyta</taxon>
        <taxon>Spermatophyta</taxon>
        <taxon>Magnoliopsida</taxon>
        <taxon>eudicotyledons</taxon>
        <taxon>Gunneridae</taxon>
        <taxon>Pentapetalae</taxon>
        <taxon>rosids</taxon>
        <taxon>fabids</taxon>
        <taxon>Fabales</taxon>
        <taxon>Fabaceae</taxon>
        <taxon>Papilionoideae</taxon>
        <taxon>50 kb inversion clade</taxon>
        <taxon>NPAAA clade</taxon>
        <taxon>Hologalegina</taxon>
        <taxon>IRL clade</taxon>
        <taxon>Trifolieae</taxon>
        <taxon>Trifolium</taxon>
    </lineage>
</organism>
<protein>
    <submittedName>
        <fullName evidence="1">Uncharacterized protein</fullName>
    </submittedName>
</protein>
<feature type="non-terminal residue" evidence="1">
    <location>
        <position position="1"/>
    </location>
</feature>
<dbReference type="Proteomes" id="UP000265520">
    <property type="component" value="Unassembled WGS sequence"/>
</dbReference>
<proteinExistence type="predicted"/>
<evidence type="ECO:0000313" key="2">
    <source>
        <dbReference type="Proteomes" id="UP000265520"/>
    </source>
</evidence>
<evidence type="ECO:0000313" key="1">
    <source>
        <dbReference type="EMBL" id="MCI21719.1"/>
    </source>
</evidence>
<accession>A0A392QCW4</accession>
<dbReference type="AlphaFoldDB" id="A0A392QCW4"/>
<sequence length="124" mass="14071">RCCQIEEDKIPAESIDKSVHRASTSFHMALFNVRDEVAREKIDHVILEVVESEQTIATLIDASSCAIPEMQNVVIMQDDGLDEVAKVDIQVLKQLWVNIAEGEKSFTPYLTKTQKKNKRLTRSN</sequence>
<comment type="caution">
    <text evidence="1">The sequence shown here is derived from an EMBL/GenBank/DDBJ whole genome shotgun (WGS) entry which is preliminary data.</text>
</comment>
<dbReference type="EMBL" id="LXQA010126461">
    <property type="protein sequence ID" value="MCI21719.1"/>
    <property type="molecule type" value="Genomic_DNA"/>
</dbReference>
<name>A0A392QCW4_9FABA</name>
<reference evidence="1 2" key="1">
    <citation type="journal article" date="2018" name="Front. Plant Sci.">
        <title>Red Clover (Trifolium pratense) and Zigzag Clover (T. medium) - A Picture of Genomic Similarities and Differences.</title>
        <authorList>
            <person name="Dluhosova J."/>
            <person name="Istvanek J."/>
            <person name="Nedelnik J."/>
            <person name="Repkova J."/>
        </authorList>
    </citation>
    <scope>NUCLEOTIDE SEQUENCE [LARGE SCALE GENOMIC DNA]</scope>
    <source>
        <strain evidence="2">cv. 10/8</strain>
        <tissue evidence="1">Leaf</tissue>
    </source>
</reference>